<evidence type="ECO:0000256" key="1">
    <source>
        <dbReference type="SAM" id="MobiDB-lite"/>
    </source>
</evidence>
<dbReference type="Proteomes" id="UP000479190">
    <property type="component" value="Unassembled WGS sequence"/>
</dbReference>
<reference evidence="2 3" key="1">
    <citation type="submission" date="2020-02" db="EMBL/GenBank/DDBJ databases">
        <authorList>
            <person name="Ferguson B K."/>
        </authorList>
    </citation>
    <scope>NUCLEOTIDE SEQUENCE [LARGE SCALE GENOMIC DNA]</scope>
</reference>
<dbReference type="EMBL" id="CADCXV010001391">
    <property type="protein sequence ID" value="CAB0044081.1"/>
    <property type="molecule type" value="Genomic_DNA"/>
</dbReference>
<sequence>MPNTGGPRSSRRELYAHVIGSILLYGAPIWRCVTETQAYIRQAEAVHRRACLRVISGRPHSSTLATTNASVVTRQSETRLGFQRGPDFDDGQANIDGLLSTSRNEQQPSSLAGLQHHRRATTACQASFTSYNDIVSPAYFYFNRHGRLGTQSLRSKERNRRFFLRHLARNGNSVSRFSLPARLPVDQNTGDEAAAFASNDKVPRSPIGLRSRTRKINDEAETHTHDIGTHIITHDDDTQASESHTPTEIFLDASSLDIQPPASTNDNFADLSLSLSSQRESDKLELQQMREQLRLAQMQLREALKPPAVQQQILIPPPIVNASSGTIRKTPISSTALIQQSLREVGFKPLGNSIEAAAQINTVSSSDGTTAAPPLREQVQSSNPLTFKQMLNFPSVSQSSPAITHTTQRSIPASLHSNVRCTSSASQPRLQTSLQYVPASIQHTVQPNIQYSAAPTQQLASSYMQPAPVMTPSQWQYSLPLTQPITQTSSAQQAPSQQQRPQQQPRHEPPDTAALPVQNTSCYAVKLSHGNNNIGQSALVKMDHTVHYPVLFTHDNPNLVLHIKNLCGNFKEHHIQEFLKPIDPSEYTLTAVKLNPQTRKTAGKINCASLLVSCKIQTFAAANMFKWSFVKSNGKKHQGYLRVVPDASTLFQSCSTQFLAIQHQLFQQIETNKTGVPPLALLADEHARIYQRRPEDVKKEERRETLSKWQDRWDQASKGRWTHRLILNIAEWVERGHGEVNYNLTQLLCGNGYFNSHSQRYENTLSARCPACPTTIEDAEHVFFNCLRFYEERERLQQVLKEVIEPENIFRLILETTSNSMAVASCAQSVVFRLRQEAQEI</sequence>
<evidence type="ECO:0000313" key="3">
    <source>
        <dbReference type="Proteomes" id="UP000479190"/>
    </source>
</evidence>
<keyword evidence="3" id="KW-1185">Reference proteome</keyword>
<proteinExistence type="predicted"/>
<feature type="region of interest" description="Disordered" evidence="1">
    <location>
        <begin position="486"/>
        <end position="515"/>
    </location>
</feature>
<accession>A0A6H5J927</accession>
<dbReference type="AlphaFoldDB" id="A0A6H5J927"/>
<evidence type="ECO:0008006" key="4">
    <source>
        <dbReference type="Google" id="ProtNLM"/>
    </source>
</evidence>
<protein>
    <recommendedName>
        <fullName evidence="4">Reverse transcriptase zinc-binding domain-containing protein</fullName>
    </recommendedName>
</protein>
<feature type="compositionally biased region" description="Low complexity" evidence="1">
    <location>
        <begin position="486"/>
        <end position="504"/>
    </location>
</feature>
<organism evidence="2 3">
    <name type="scientific">Trichogramma brassicae</name>
    <dbReference type="NCBI Taxonomy" id="86971"/>
    <lineage>
        <taxon>Eukaryota</taxon>
        <taxon>Metazoa</taxon>
        <taxon>Ecdysozoa</taxon>
        <taxon>Arthropoda</taxon>
        <taxon>Hexapoda</taxon>
        <taxon>Insecta</taxon>
        <taxon>Pterygota</taxon>
        <taxon>Neoptera</taxon>
        <taxon>Endopterygota</taxon>
        <taxon>Hymenoptera</taxon>
        <taxon>Apocrita</taxon>
        <taxon>Proctotrupomorpha</taxon>
        <taxon>Chalcidoidea</taxon>
        <taxon>Trichogrammatidae</taxon>
        <taxon>Trichogramma</taxon>
    </lineage>
</organism>
<evidence type="ECO:0000313" key="2">
    <source>
        <dbReference type="EMBL" id="CAB0044081.1"/>
    </source>
</evidence>
<feature type="compositionally biased region" description="Basic and acidic residues" evidence="1">
    <location>
        <begin position="215"/>
        <end position="237"/>
    </location>
</feature>
<feature type="region of interest" description="Disordered" evidence="1">
    <location>
        <begin position="198"/>
        <end position="245"/>
    </location>
</feature>
<gene>
    <name evidence="2" type="ORF">TBRA_LOCUS15669</name>
</gene>
<name>A0A6H5J927_9HYME</name>